<evidence type="ECO:0000313" key="3">
    <source>
        <dbReference type="Proteomes" id="UP000198727"/>
    </source>
</evidence>
<feature type="transmembrane region" description="Helical" evidence="1">
    <location>
        <begin position="123"/>
        <end position="144"/>
    </location>
</feature>
<proteinExistence type="predicted"/>
<name>A0A1I5SST2_9PSEU</name>
<keyword evidence="1" id="KW-1133">Transmembrane helix</keyword>
<dbReference type="AlphaFoldDB" id="A0A1I5SST2"/>
<accession>A0A1I5SST2</accession>
<evidence type="ECO:0000313" key="2">
    <source>
        <dbReference type="EMBL" id="SFP73832.1"/>
    </source>
</evidence>
<keyword evidence="3" id="KW-1185">Reference proteome</keyword>
<reference evidence="3" key="1">
    <citation type="submission" date="2016-10" db="EMBL/GenBank/DDBJ databases">
        <authorList>
            <person name="Varghese N."/>
            <person name="Submissions S."/>
        </authorList>
    </citation>
    <scope>NUCLEOTIDE SEQUENCE [LARGE SCALE GENOMIC DNA]</scope>
    <source>
        <strain evidence="3">CGMCC 4.5579</strain>
    </source>
</reference>
<keyword evidence="1" id="KW-0812">Transmembrane</keyword>
<dbReference type="EMBL" id="FOWW01000003">
    <property type="protein sequence ID" value="SFP73832.1"/>
    <property type="molecule type" value="Genomic_DNA"/>
</dbReference>
<dbReference type="STRING" id="587909.SAMN05421810_103259"/>
<feature type="transmembrane region" description="Helical" evidence="1">
    <location>
        <begin position="28"/>
        <end position="46"/>
    </location>
</feature>
<dbReference type="RefSeq" id="WP_092529919.1">
    <property type="nucleotide sequence ID" value="NZ_FOWW01000003.1"/>
</dbReference>
<dbReference type="InterPro" id="IPR046291">
    <property type="entry name" value="DUF6328"/>
</dbReference>
<dbReference type="Pfam" id="PF19853">
    <property type="entry name" value="DUF6328"/>
    <property type="match status" value="1"/>
</dbReference>
<feature type="transmembrane region" description="Helical" evidence="1">
    <location>
        <begin position="58"/>
        <end position="77"/>
    </location>
</feature>
<feature type="transmembrane region" description="Helical" evidence="1">
    <location>
        <begin position="97"/>
        <end position="117"/>
    </location>
</feature>
<evidence type="ECO:0000256" key="1">
    <source>
        <dbReference type="SAM" id="Phobius"/>
    </source>
</evidence>
<gene>
    <name evidence="2" type="ORF">SAMN05421810_103259</name>
</gene>
<dbReference type="OrthoDB" id="3625784at2"/>
<evidence type="ECO:0008006" key="4">
    <source>
        <dbReference type="Google" id="ProtNLM"/>
    </source>
</evidence>
<keyword evidence="1" id="KW-0472">Membrane</keyword>
<protein>
    <recommendedName>
        <fullName evidence="4">Integral membrane protein</fullName>
    </recommendedName>
</protein>
<dbReference type="Proteomes" id="UP000198727">
    <property type="component" value="Unassembled WGS sequence"/>
</dbReference>
<sequence length="154" mass="16534">MTDTGESKNEQLARNVNELLSELRVAQAGVQILFGFLLAVVFTNVFRDIGGFEKALHVTAVLLASSATALLTAPAAWHRVLFRGGHRERILRVGNRFVLVGLVCLAAAVTVTVALIAKVVFGTVAMIVLGVAVGIFFGAVWFVVPLRMLTRSSE</sequence>
<organism evidence="2 3">
    <name type="scientific">Amycolatopsis arida</name>
    <dbReference type="NCBI Taxonomy" id="587909"/>
    <lineage>
        <taxon>Bacteria</taxon>
        <taxon>Bacillati</taxon>
        <taxon>Actinomycetota</taxon>
        <taxon>Actinomycetes</taxon>
        <taxon>Pseudonocardiales</taxon>
        <taxon>Pseudonocardiaceae</taxon>
        <taxon>Amycolatopsis</taxon>
    </lineage>
</organism>